<dbReference type="CDD" id="cd16454">
    <property type="entry name" value="RING-H2_PA-TM-RING"/>
    <property type="match status" value="1"/>
</dbReference>
<evidence type="ECO:0000256" key="1">
    <source>
        <dbReference type="PROSITE-ProRule" id="PRU00175"/>
    </source>
</evidence>
<dbReference type="UniPathway" id="UPA00143"/>
<sequence>MTDTPDPPSTGGASSQALIASILTVFLISIAVTAYVAHRSSRFEPIREAVRVRMAGFRFSRGLDPDLIARIPIVKYHDGPAPKDTSEVATHHHRETVTRETASATTPLGFWSQLQKTVSRIIPGNSTPKNSTSAAREFPSSCSICTEDFAEGDELRRLPCGHLFHMPCIDPWLQDHLEAQLALDDLPKPSRAKRLVIHRATQR</sequence>
<evidence type="ECO:0000256" key="2">
    <source>
        <dbReference type="SAM" id="MobiDB-lite"/>
    </source>
</evidence>
<reference evidence="5 6" key="1">
    <citation type="submission" date="2016-01" db="EMBL/GenBank/DDBJ databases">
        <title>Biosynthesis of antibiotic leucinostatins and their inhibition on Phytophthora in bio-control Purpureocillium lilacinum.</title>
        <authorList>
            <person name="Wang G."/>
            <person name="Liu Z."/>
            <person name="Lin R."/>
            <person name="Li E."/>
            <person name="Mao Z."/>
            <person name="Ling J."/>
            <person name="Yin W."/>
            <person name="Xie B."/>
        </authorList>
    </citation>
    <scope>NUCLEOTIDE SEQUENCE [LARGE SCALE GENOMIC DNA]</scope>
    <source>
        <strain evidence="5">PLBJ-1</strain>
    </source>
</reference>
<dbReference type="PROSITE" id="PS50089">
    <property type="entry name" value="ZF_RING_2"/>
    <property type="match status" value="1"/>
</dbReference>
<dbReference type="Proteomes" id="UP000078240">
    <property type="component" value="Unassembled WGS sequence"/>
</dbReference>
<name>A0A179GP80_PURLI</name>
<keyword evidence="1" id="KW-0863">Zinc-finger</keyword>
<dbReference type="PANTHER" id="PTHR45676">
    <property type="entry name" value="RING-H2 FINGER PROTEIN ATL51-RELATED"/>
    <property type="match status" value="1"/>
</dbReference>
<feature type="domain" description="RING-type" evidence="4">
    <location>
        <begin position="142"/>
        <end position="172"/>
    </location>
</feature>
<proteinExistence type="predicted"/>
<dbReference type="AlphaFoldDB" id="A0A179GP80"/>
<accession>A0A179GP80</accession>
<evidence type="ECO:0000313" key="5">
    <source>
        <dbReference type="EMBL" id="OAQ79727.1"/>
    </source>
</evidence>
<comment type="caution">
    <text evidence="5">The sequence shown here is derived from an EMBL/GenBank/DDBJ whole genome shotgun (WGS) entry which is preliminary data.</text>
</comment>
<feature type="transmembrane region" description="Helical" evidence="3">
    <location>
        <begin position="17"/>
        <end position="37"/>
    </location>
</feature>
<dbReference type="SUPFAM" id="SSF57850">
    <property type="entry name" value="RING/U-box"/>
    <property type="match status" value="1"/>
</dbReference>
<dbReference type="InterPro" id="IPR013083">
    <property type="entry name" value="Znf_RING/FYVE/PHD"/>
</dbReference>
<dbReference type="GO" id="GO:0008270">
    <property type="term" value="F:zinc ion binding"/>
    <property type="evidence" value="ECO:0007669"/>
    <property type="project" value="UniProtKB-KW"/>
</dbReference>
<organism evidence="5 6">
    <name type="scientific">Purpureocillium lilacinum</name>
    <name type="common">Paecilomyces lilacinus</name>
    <dbReference type="NCBI Taxonomy" id="33203"/>
    <lineage>
        <taxon>Eukaryota</taxon>
        <taxon>Fungi</taxon>
        <taxon>Dikarya</taxon>
        <taxon>Ascomycota</taxon>
        <taxon>Pezizomycotina</taxon>
        <taxon>Sordariomycetes</taxon>
        <taxon>Hypocreomycetidae</taxon>
        <taxon>Hypocreales</taxon>
        <taxon>Ophiocordycipitaceae</taxon>
        <taxon>Purpureocillium</taxon>
    </lineage>
</organism>
<keyword evidence="3" id="KW-0812">Transmembrane</keyword>
<keyword evidence="3" id="KW-1133">Transmembrane helix</keyword>
<dbReference type="Gene3D" id="3.30.40.10">
    <property type="entry name" value="Zinc/RING finger domain, C3HC4 (zinc finger)"/>
    <property type="match status" value="1"/>
</dbReference>
<dbReference type="GO" id="GO:0016567">
    <property type="term" value="P:protein ubiquitination"/>
    <property type="evidence" value="ECO:0007669"/>
    <property type="project" value="UniProtKB-UniPathway"/>
</dbReference>
<keyword evidence="1" id="KW-0862">Zinc</keyword>
<evidence type="ECO:0000313" key="6">
    <source>
        <dbReference type="Proteomes" id="UP000078240"/>
    </source>
</evidence>
<evidence type="ECO:0000256" key="3">
    <source>
        <dbReference type="SAM" id="Phobius"/>
    </source>
</evidence>
<keyword evidence="3" id="KW-0472">Membrane</keyword>
<dbReference type="EMBL" id="LSBH01000004">
    <property type="protein sequence ID" value="OAQ79727.1"/>
    <property type="molecule type" value="Genomic_DNA"/>
</dbReference>
<keyword evidence="1" id="KW-0479">Metal-binding</keyword>
<evidence type="ECO:0000259" key="4">
    <source>
        <dbReference type="PROSITE" id="PS50089"/>
    </source>
</evidence>
<dbReference type="InterPro" id="IPR001841">
    <property type="entry name" value="Znf_RING"/>
</dbReference>
<protein>
    <submittedName>
        <fullName evidence="5">Ring finger domain-containing protein</fullName>
    </submittedName>
</protein>
<dbReference type="Pfam" id="PF13639">
    <property type="entry name" value="zf-RING_2"/>
    <property type="match status" value="1"/>
</dbReference>
<gene>
    <name evidence="5" type="ORF">VFPBJ_05312</name>
</gene>
<feature type="region of interest" description="Disordered" evidence="2">
    <location>
        <begin position="80"/>
        <end position="102"/>
    </location>
</feature>
<feature type="compositionally biased region" description="Basic and acidic residues" evidence="2">
    <location>
        <begin position="80"/>
        <end position="98"/>
    </location>
</feature>
<dbReference type="PANTHER" id="PTHR45676:SF159">
    <property type="entry name" value="RING-H2 FINGER PROTEIN ATL51"/>
    <property type="match status" value="1"/>
</dbReference>